<name>A0A3B0ZAS8_9ZZZZ</name>
<protein>
    <submittedName>
        <fullName evidence="2">FIG004655: Polysaccharide deacetylase</fullName>
    </submittedName>
</protein>
<dbReference type="InterPro" id="IPR022560">
    <property type="entry name" value="DUF3473"/>
</dbReference>
<reference evidence="2" key="1">
    <citation type="submission" date="2018-06" db="EMBL/GenBank/DDBJ databases">
        <authorList>
            <person name="Zhirakovskaya E."/>
        </authorList>
    </citation>
    <scope>NUCLEOTIDE SEQUENCE</scope>
</reference>
<dbReference type="Pfam" id="PF11959">
    <property type="entry name" value="DUF3473"/>
    <property type="match status" value="1"/>
</dbReference>
<accession>A0A3B0ZAS8</accession>
<evidence type="ECO:0000259" key="1">
    <source>
        <dbReference type="PROSITE" id="PS51677"/>
    </source>
</evidence>
<dbReference type="GO" id="GO:0005975">
    <property type="term" value="P:carbohydrate metabolic process"/>
    <property type="evidence" value="ECO:0007669"/>
    <property type="project" value="InterPro"/>
</dbReference>
<dbReference type="NCBIfam" id="TIGR03006">
    <property type="entry name" value="pepcterm_polyde"/>
    <property type="match status" value="1"/>
</dbReference>
<dbReference type="InterPro" id="IPR002509">
    <property type="entry name" value="NODB_dom"/>
</dbReference>
<dbReference type="CDD" id="cd10941">
    <property type="entry name" value="CE4_PuuE_HpPgdA_like_2"/>
    <property type="match status" value="1"/>
</dbReference>
<dbReference type="PANTHER" id="PTHR47561">
    <property type="entry name" value="POLYSACCHARIDE DEACETYLASE FAMILY PROTEIN (AFU_ORTHOLOGUE AFUA_6G05030)"/>
    <property type="match status" value="1"/>
</dbReference>
<dbReference type="PROSITE" id="PS51677">
    <property type="entry name" value="NODB"/>
    <property type="match status" value="1"/>
</dbReference>
<dbReference type="GO" id="GO:0016810">
    <property type="term" value="F:hydrolase activity, acting on carbon-nitrogen (but not peptide) bonds"/>
    <property type="evidence" value="ECO:0007669"/>
    <property type="project" value="InterPro"/>
</dbReference>
<dbReference type="Pfam" id="PF01522">
    <property type="entry name" value="Polysacc_deac_1"/>
    <property type="match status" value="1"/>
</dbReference>
<dbReference type="InterPro" id="IPR045235">
    <property type="entry name" value="PuuE_HpPgdA-like"/>
</dbReference>
<sequence length="282" mass="32729">MSNKKITNAMSVDVEDYFQVSAFESVIDRASWDSLECRVERNTRKALALFGEADIKATFFVLGWVADRYPGLVREIVDNGHELASHGYSHSRITTLDKKQFREEVRASKAILEEIGSVNVKGYRAPSYSIVESTLWAHEILAEEGYRYSSSVYPIKHDLYGIPDASRFRYEIPELGLTEIPVSTIEMYGRNFPCGGGGYFRLFPYRLSRWAIERVNQGEGKPCNFYFHPWELDPDQPRQKKIAVKTRFRHYLNLRRMESRLQHLLKDFSWGTMEEVYLGVTK</sequence>
<proteinExistence type="predicted"/>
<dbReference type="Gene3D" id="3.20.20.370">
    <property type="entry name" value="Glycoside hydrolase/deacetylase"/>
    <property type="match status" value="1"/>
</dbReference>
<dbReference type="SUPFAM" id="SSF88713">
    <property type="entry name" value="Glycoside hydrolase/deacetylase"/>
    <property type="match status" value="1"/>
</dbReference>
<evidence type="ECO:0000313" key="2">
    <source>
        <dbReference type="EMBL" id="VAW90508.1"/>
    </source>
</evidence>
<feature type="domain" description="NodB homology" evidence="1">
    <location>
        <begin position="21"/>
        <end position="228"/>
    </location>
</feature>
<dbReference type="InterPro" id="IPR014344">
    <property type="entry name" value="XrtA_polysacc_deacetyl"/>
</dbReference>
<organism evidence="2">
    <name type="scientific">hydrothermal vent metagenome</name>
    <dbReference type="NCBI Taxonomy" id="652676"/>
    <lineage>
        <taxon>unclassified sequences</taxon>
        <taxon>metagenomes</taxon>
        <taxon>ecological metagenomes</taxon>
    </lineage>
</organism>
<dbReference type="InterPro" id="IPR011330">
    <property type="entry name" value="Glyco_hydro/deAcase_b/a-brl"/>
</dbReference>
<gene>
    <name evidence="2" type="ORF">MNBD_GAMMA17-1996</name>
</gene>
<dbReference type="AlphaFoldDB" id="A0A3B0ZAS8"/>
<dbReference type="EMBL" id="UOFQ01000201">
    <property type="protein sequence ID" value="VAW90508.1"/>
    <property type="molecule type" value="Genomic_DNA"/>
</dbReference>
<dbReference type="PANTHER" id="PTHR47561:SF1">
    <property type="entry name" value="POLYSACCHARIDE DEACETYLASE FAMILY PROTEIN (AFU_ORTHOLOGUE AFUA_6G05030)"/>
    <property type="match status" value="1"/>
</dbReference>